<evidence type="ECO:0000313" key="4">
    <source>
        <dbReference type="Proteomes" id="UP001160758"/>
    </source>
</evidence>
<dbReference type="EMBL" id="CP110176">
    <property type="protein sequence ID" value="UZC87918.2"/>
    <property type="molecule type" value="Genomic_DNA"/>
</dbReference>
<dbReference type="AlphaFoldDB" id="A0A3N6SYY6"/>
<keyword evidence="1" id="KW-0472">Membrane</keyword>
<dbReference type="EMBL" id="JAOCFT010000001">
    <property type="protein sequence ID" value="MDH1897439.1"/>
    <property type="molecule type" value="Genomic_DNA"/>
</dbReference>
<keyword evidence="1" id="KW-1133">Transmembrane helix</keyword>
<organism evidence="2 4">
    <name type="scientific">Aeromonas caviae</name>
    <name type="common">Aeromonas punctata</name>
    <dbReference type="NCBI Taxonomy" id="648"/>
    <lineage>
        <taxon>Bacteria</taxon>
        <taxon>Pseudomonadati</taxon>
        <taxon>Pseudomonadota</taxon>
        <taxon>Gammaproteobacteria</taxon>
        <taxon>Aeromonadales</taxon>
        <taxon>Aeromonadaceae</taxon>
        <taxon>Aeromonas</taxon>
    </lineage>
</organism>
<dbReference type="InterPro" id="IPR010865">
    <property type="entry name" value="DUF1499"/>
</dbReference>
<dbReference type="Proteomes" id="UP001163285">
    <property type="component" value="Chromosome"/>
</dbReference>
<accession>A0A3N6SYY6</accession>
<sequence length="236" mass="26827">MHSSLWWPLLTWLLPLCGALGSRAHLWPWWLGFILCLASALLSLVLLLRLPWRYRRTTNLWPDIWGITPLLLPLLFLVQALRSPLTNDVSTDPYHPPRLQWAEQLRSPEDLPVSPPPLQLFPGNPGPLYTRASPVEVLAEAEELMTELGWQVRPGSEGIDAVVTTGWFGFQDDVALRVFAGPKETRIDMRSASRQGRSDLGVNRARIIDFLNRLNERLGGAYKPKMEKLKEEQDAH</sequence>
<protein>
    <submittedName>
        <fullName evidence="2">DUF1499 domain-containing protein</fullName>
    </submittedName>
</protein>
<keyword evidence="1" id="KW-0812">Transmembrane</keyword>
<evidence type="ECO:0000313" key="3">
    <source>
        <dbReference type="EMBL" id="UZC87918.2"/>
    </source>
</evidence>
<gene>
    <name evidence="2" type="ORF">N5I07_07645</name>
    <name evidence="3" type="ORF">OJY61_08395</name>
</gene>
<feature type="transmembrane region" description="Helical" evidence="1">
    <location>
        <begin position="29"/>
        <end position="48"/>
    </location>
</feature>
<name>A0A3N6SYY6_AERCA</name>
<proteinExistence type="predicted"/>
<evidence type="ECO:0000256" key="1">
    <source>
        <dbReference type="SAM" id="Phobius"/>
    </source>
</evidence>
<evidence type="ECO:0000313" key="2">
    <source>
        <dbReference type="EMBL" id="MDH1897439.1"/>
    </source>
</evidence>
<dbReference type="Pfam" id="PF07386">
    <property type="entry name" value="DUF1499"/>
    <property type="match status" value="1"/>
</dbReference>
<reference evidence="3" key="2">
    <citation type="submission" date="2023-04" db="EMBL/GenBank/DDBJ databases">
        <title>Whole Genome Sequence of Multi-drug resistant Aeromonas caviae as a gut pathogen in newborn.</title>
        <authorList>
            <person name="Jadhav S.V."/>
            <person name="Saroj S.D."/>
            <person name="Saha U.B."/>
            <person name="Sen S."/>
            <person name="Kher A."/>
        </authorList>
    </citation>
    <scope>NUCLEOTIDE SEQUENCE</scope>
    <source>
        <strain evidence="3">SVJ23</strain>
    </source>
</reference>
<dbReference type="Proteomes" id="UP001160758">
    <property type="component" value="Unassembled WGS sequence"/>
</dbReference>
<reference evidence="2" key="1">
    <citation type="submission" date="2022-09" db="EMBL/GenBank/DDBJ databases">
        <title>Intensive care unit water sources are persistently colonized with multi-drug resistant bacteria and are the site of extensive horizontal gene transfer of antibiotic resistance genes.</title>
        <authorList>
            <person name="Diorio-Toth L."/>
        </authorList>
    </citation>
    <scope>NUCLEOTIDE SEQUENCE</scope>
    <source>
        <strain evidence="2">GD03796</strain>
    </source>
</reference>
<dbReference type="RefSeq" id="WP_043154191.1">
    <property type="nucleotide sequence ID" value="NZ_AP019195.1"/>
</dbReference>